<evidence type="ECO:0000313" key="3">
    <source>
        <dbReference type="Proteomes" id="UP000693946"/>
    </source>
</evidence>
<organism evidence="2 3">
    <name type="scientific">Solea senegalensis</name>
    <name type="common">Senegalese sole</name>
    <dbReference type="NCBI Taxonomy" id="28829"/>
    <lineage>
        <taxon>Eukaryota</taxon>
        <taxon>Metazoa</taxon>
        <taxon>Chordata</taxon>
        <taxon>Craniata</taxon>
        <taxon>Vertebrata</taxon>
        <taxon>Euteleostomi</taxon>
        <taxon>Actinopterygii</taxon>
        <taxon>Neopterygii</taxon>
        <taxon>Teleostei</taxon>
        <taxon>Neoteleostei</taxon>
        <taxon>Acanthomorphata</taxon>
        <taxon>Carangaria</taxon>
        <taxon>Pleuronectiformes</taxon>
        <taxon>Pleuronectoidei</taxon>
        <taxon>Soleidae</taxon>
        <taxon>Solea</taxon>
    </lineage>
</organism>
<accession>A0AAV6RH88</accession>
<protein>
    <submittedName>
        <fullName evidence="2">Uncharacterized protein</fullName>
    </submittedName>
</protein>
<keyword evidence="3" id="KW-1185">Reference proteome</keyword>
<dbReference type="EMBL" id="JAGKHQ010000011">
    <property type="protein sequence ID" value="KAG7504907.1"/>
    <property type="molecule type" value="Genomic_DNA"/>
</dbReference>
<proteinExistence type="predicted"/>
<comment type="caution">
    <text evidence="2">The sequence shown here is derived from an EMBL/GenBank/DDBJ whole genome shotgun (WGS) entry which is preliminary data.</text>
</comment>
<sequence length="74" mass="8002">MPPVAPRNTMKSFTGARCPRCPRARARATGRPAPDCRSETEQARRNSADTGLRLHLQHGGRPDATAPPGDRLQG</sequence>
<evidence type="ECO:0000256" key="1">
    <source>
        <dbReference type="SAM" id="MobiDB-lite"/>
    </source>
</evidence>
<gene>
    <name evidence="2" type="ORF">JOB18_019186</name>
</gene>
<feature type="region of interest" description="Disordered" evidence="1">
    <location>
        <begin position="23"/>
        <end position="74"/>
    </location>
</feature>
<reference evidence="2 3" key="1">
    <citation type="journal article" date="2021" name="Sci. Rep.">
        <title>Chromosome anchoring in Senegalese sole (Solea senegalensis) reveals sex-associated markers and genome rearrangements in flatfish.</title>
        <authorList>
            <person name="Guerrero-Cozar I."/>
            <person name="Gomez-Garrido J."/>
            <person name="Berbel C."/>
            <person name="Martinez-Blanch J.F."/>
            <person name="Alioto T."/>
            <person name="Claros M.G."/>
            <person name="Gagnaire P.A."/>
            <person name="Manchado M."/>
        </authorList>
    </citation>
    <scope>NUCLEOTIDE SEQUENCE [LARGE SCALE GENOMIC DNA]</scope>
    <source>
        <strain evidence="2">Sse05_10M</strain>
    </source>
</reference>
<feature type="compositionally biased region" description="Basic and acidic residues" evidence="1">
    <location>
        <begin position="34"/>
        <end position="47"/>
    </location>
</feature>
<name>A0AAV6RH88_SOLSE</name>
<dbReference type="Proteomes" id="UP000693946">
    <property type="component" value="Linkage Group LG19"/>
</dbReference>
<dbReference type="AlphaFoldDB" id="A0AAV6RH88"/>
<evidence type="ECO:0000313" key="2">
    <source>
        <dbReference type="EMBL" id="KAG7504907.1"/>
    </source>
</evidence>